<dbReference type="SUPFAM" id="SSF54862">
    <property type="entry name" value="4Fe-4S ferredoxins"/>
    <property type="match status" value="1"/>
</dbReference>
<keyword evidence="2" id="KW-0479">Metal-binding</keyword>
<dbReference type="GO" id="GO:0046872">
    <property type="term" value="F:metal ion binding"/>
    <property type="evidence" value="ECO:0007669"/>
    <property type="project" value="UniProtKB-KW"/>
</dbReference>
<evidence type="ECO:0000256" key="1">
    <source>
        <dbReference type="ARBA" id="ARBA00022485"/>
    </source>
</evidence>
<reference evidence="8" key="1">
    <citation type="submission" date="2017-01" db="EMBL/GenBank/DDBJ databases">
        <authorList>
            <person name="Varghese N."/>
            <person name="Submissions S."/>
        </authorList>
    </citation>
    <scope>NUCLEOTIDE SEQUENCE [LARGE SCALE GENOMIC DNA]</scope>
    <source>
        <strain evidence="8">ATCC 51758</strain>
    </source>
</reference>
<evidence type="ECO:0000259" key="6">
    <source>
        <dbReference type="Pfam" id="PF02754"/>
    </source>
</evidence>
<dbReference type="PANTHER" id="PTHR32479:SF19">
    <property type="entry name" value="ANAEROBIC GLYCEROL-3-PHOSPHATE DEHYDROGENASE SUBUNIT C"/>
    <property type="match status" value="1"/>
</dbReference>
<feature type="domain" description="Cysteine-rich" evidence="6">
    <location>
        <begin position="204"/>
        <end position="289"/>
    </location>
</feature>
<dbReference type="Pfam" id="PF02754">
    <property type="entry name" value="CCG"/>
    <property type="match status" value="2"/>
</dbReference>
<dbReference type="PANTHER" id="PTHR32479">
    <property type="entry name" value="GLYCOLATE OXIDASE IRON-SULFUR SUBUNIT"/>
    <property type="match status" value="1"/>
</dbReference>
<keyword evidence="8" id="KW-1185">Reference proteome</keyword>
<evidence type="ECO:0000256" key="2">
    <source>
        <dbReference type="ARBA" id="ARBA00022723"/>
    </source>
</evidence>
<feature type="domain" description="Cysteine-rich" evidence="6">
    <location>
        <begin position="336"/>
        <end position="412"/>
    </location>
</feature>
<accession>A0A1N6SAR3</accession>
<keyword evidence="5" id="KW-0411">Iron-sulfur</keyword>
<dbReference type="GO" id="GO:0051539">
    <property type="term" value="F:4 iron, 4 sulfur cluster binding"/>
    <property type="evidence" value="ECO:0007669"/>
    <property type="project" value="UniProtKB-KW"/>
</dbReference>
<dbReference type="STRING" id="34027.SAMN05421829_10413"/>
<dbReference type="InterPro" id="IPR004017">
    <property type="entry name" value="Cys_rich_dom"/>
</dbReference>
<dbReference type="EMBL" id="FTMD01000004">
    <property type="protein sequence ID" value="SIQ38233.1"/>
    <property type="molecule type" value="Genomic_DNA"/>
</dbReference>
<protein>
    <submittedName>
        <fullName evidence="7">Fe-S oxidoreductase</fullName>
    </submittedName>
</protein>
<proteinExistence type="predicted"/>
<dbReference type="OrthoDB" id="9765258at2"/>
<dbReference type="AlphaFoldDB" id="A0A1N6SAR3"/>
<evidence type="ECO:0000256" key="4">
    <source>
        <dbReference type="ARBA" id="ARBA00023004"/>
    </source>
</evidence>
<dbReference type="Proteomes" id="UP000186819">
    <property type="component" value="Unassembled WGS sequence"/>
</dbReference>
<evidence type="ECO:0000313" key="8">
    <source>
        <dbReference type="Proteomes" id="UP000186819"/>
    </source>
</evidence>
<sequence>MSKREGSLEAPTRHPIAWQEADYYDEAKLGRELERVFDICHGCRRCVNLCNAFPTLFDLVDEGSTGEVDGVDRKDFVKVVDQCYLCDLCFMTKCPYVPPHPWNVDFPHLMLRAKAVRFRKGEVRLRDKVLTSTDALGKLAAIPVVAQTVNAANRNGAARVVLQSVLGVDKRRELPPYAPTRFRRAAELRAEWPVRDGERTPGKVAIFSTCYINYNEPGIGHDLVAVLAHNEIPAVLARQEACCGMPKLELGDLEGVRRLKDVNIPQLAALARDGYAILAAVPSCALMFKHELPLLFPGDADIKAVAGAMFDPFEYFILRHRDGLLKTDFKQPLGKVSYHIPCHSRVQNIGQKTRETLQLVPGTEVTTVERCAGHDGTWGVKEEYFDQSMKIGRPVFRQMAQAAPDFISSDCPIAARHIQQGIRDGGTALAAEKAHPLTLLRRAYGL</sequence>
<evidence type="ECO:0000313" key="7">
    <source>
        <dbReference type="EMBL" id="SIQ38233.1"/>
    </source>
</evidence>
<organism evidence="7 8">
    <name type="scientific">Aromatoleum tolulyticum</name>
    <dbReference type="NCBI Taxonomy" id="34027"/>
    <lineage>
        <taxon>Bacteria</taxon>
        <taxon>Pseudomonadati</taxon>
        <taxon>Pseudomonadota</taxon>
        <taxon>Betaproteobacteria</taxon>
        <taxon>Rhodocyclales</taxon>
        <taxon>Rhodocyclaceae</taxon>
        <taxon>Aromatoleum</taxon>
    </lineage>
</organism>
<evidence type="ECO:0000256" key="3">
    <source>
        <dbReference type="ARBA" id="ARBA00022737"/>
    </source>
</evidence>
<gene>
    <name evidence="7" type="ORF">SAMN05421829_10413</name>
</gene>
<name>A0A1N6SAR3_9RHOO</name>
<keyword evidence="3" id="KW-0677">Repeat</keyword>
<evidence type="ECO:0000256" key="5">
    <source>
        <dbReference type="ARBA" id="ARBA00023014"/>
    </source>
</evidence>
<dbReference type="RefSeq" id="WP_076601393.1">
    <property type="nucleotide sequence ID" value="NZ_FTMD01000004.1"/>
</dbReference>
<keyword evidence="1" id="KW-0004">4Fe-4S</keyword>
<dbReference type="GO" id="GO:0016491">
    <property type="term" value="F:oxidoreductase activity"/>
    <property type="evidence" value="ECO:0007669"/>
    <property type="project" value="UniProtKB-ARBA"/>
</dbReference>
<keyword evidence="4" id="KW-0408">Iron</keyword>